<organism evidence="1 2">
    <name type="scientific">Pleurotus cornucopiae</name>
    <name type="common">Cornucopia mushroom</name>
    <dbReference type="NCBI Taxonomy" id="5321"/>
    <lineage>
        <taxon>Eukaryota</taxon>
        <taxon>Fungi</taxon>
        <taxon>Dikarya</taxon>
        <taxon>Basidiomycota</taxon>
        <taxon>Agaricomycotina</taxon>
        <taxon>Agaricomycetes</taxon>
        <taxon>Agaricomycetidae</taxon>
        <taxon>Agaricales</taxon>
        <taxon>Pleurotineae</taxon>
        <taxon>Pleurotaceae</taxon>
        <taxon>Pleurotus</taxon>
    </lineage>
</organism>
<evidence type="ECO:0000313" key="1">
    <source>
        <dbReference type="EMBL" id="KAG9224409.1"/>
    </source>
</evidence>
<name>A0ACB7J3P7_PLECO</name>
<gene>
    <name evidence="1" type="ORF">CCMSSC00406_0009451</name>
</gene>
<comment type="caution">
    <text evidence="1">The sequence shown here is derived from an EMBL/GenBank/DDBJ whole genome shotgun (WGS) entry which is preliminary data.</text>
</comment>
<dbReference type="EMBL" id="WQMT02000003">
    <property type="protein sequence ID" value="KAG9224409.1"/>
    <property type="molecule type" value="Genomic_DNA"/>
</dbReference>
<accession>A0ACB7J3P7</accession>
<keyword evidence="2" id="KW-1185">Reference proteome</keyword>
<protein>
    <submittedName>
        <fullName evidence="1">Uncharacterized protein</fullName>
    </submittedName>
</protein>
<dbReference type="Proteomes" id="UP000824881">
    <property type="component" value="Unassembled WGS sequence"/>
</dbReference>
<proteinExistence type="predicted"/>
<evidence type="ECO:0000313" key="2">
    <source>
        <dbReference type="Proteomes" id="UP000824881"/>
    </source>
</evidence>
<reference evidence="1 2" key="1">
    <citation type="journal article" date="2021" name="Appl. Environ. Microbiol.">
        <title>Genetic linkage and physical mapping for an oyster mushroom Pleurotus cornucopiae and QTL analysis for the trait cap color.</title>
        <authorList>
            <person name="Zhang Y."/>
            <person name="Gao W."/>
            <person name="Sonnenberg A."/>
            <person name="Chen Q."/>
            <person name="Zhang J."/>
            <person name="Huang C."/>
        </authorList>
    </citation>
    <scope>NUCLEOTIDE SEQUENCE [LARGE SCALE GENOMIC DNA]</scope>
    <source>
        <strain evidence="1">CCMSSC00406</strain>
    </source>
</reference>
<sequence>MSVPIHDVQAMDRVLNLNNALAIATAVFFYKSLTPPNTPLASNEWMVRNWFERTIQIRTTISKGVVCTMSLMVIATSFRLFGDHGSCVATIVPPATPSTMSVLGASVTVLAGLLRLWCFSELGRLFDFQFNIKPDHQLVTSGPYSFVRHPSYTGIFASFIGATIYMYSPGHWLRACGSSSNVGMAVSVMWALNFAICFYGLGTRMGAEDEGLRRRFGKEWDEFAQRVPCRLIPARCFVFGGVIGITLVLIEAEGYAANALANTEGAVISRIGLVASQLTVVSLSAIAFSSTGSFLNSILFETIWLAILSILWLATAALTSSRWLLLQQTLGADGCYALNGS</sequence>